<feature type="domain" description="PAC" evidence="8">
    <location>
        <begin position="246"/>
        <end position="298"/>
    </location>
</feature>
<proteinExistence type="predicted"/>
<feature type="domain" description="PAS" evidence="7">
    <location>
        <begin position="169"/>
        <end position="237"/>
    </location>
</feature>
<reference evidence="10" key="1">
    <citation type="journal article" date="2019" name="Int. J. Syst. Evol. Microbiol.">
        <title>The Global Catalogue of Microorganisms (GCM) 10K type strain sequencing project: providing services to taxonomists for standard genome sequencing and annotation.</title>
        <authorList>
            <consortium name="The Broad Institute Genomics Platform"/>
            <consortium name="The Broad Institute Genome Sequencing Center for Infectious Disease"/>
            <person name="Wu L."/>
            <person name="Ma J."/>
        </authorList>
    </citation>
    <scope>NUCLEOTIDE SEQUENCE [LARGE SCALE GENOMIC DNA]</scope>
    <source>
        <strain evidence="10">CGMCC 1.15439</strain>
    </source>
</reference>
<dbReference type="PROSITE" id="PS50109">
    <property type="entry name" value="HIS_KIN"/>
    <property type="match status" value="1"/>
</dbReference>
<dbReference type="InterPro" id="IPR004358">
    <property type="entry name" value="Sig_transdc_His_kin-like_C"/>
</dbReference>
<dbReference type="Gene3D" id="3.30.450.20">
    <property type="entry name" value="PAS domain"/>
    <property type="match status" value="1"/>
</dbReference>
<feature type="domain" description="Histidine kinase" evidence="5">
    <location>
        <begin position="311"/>
        <end position="528"/>
    </location>
</feature>
<dbReference type="Gene3D" id="3.40.50.2300">
    <property type="match status" value="2"/>
</dbReference>
<protein>
    <recommendedName>
        <fullName evidence="2">histidine kinase</fullName>
        <ecNumber evidence="2">2.7.13.3</ecNumber>
    </recommendedName>
</protein>
<dbReference type="Gene3D" id="3.30.565.10">
    <property type="entry name" value="Histidine kinase-like ATPase, C-terminal domain"/>
    <property type="match status" value="1"/>
</dbReference>
<dbReference type="PRINTS" id="PR00344">
    <property type="entry name" value="BCTRLSENSOR"/>
</dbReference>
<dbReference type="CDD" id="cd00130">
    <property type="entry name" value="PAS"/>
    <property type="match status" value="1"/>
</dbReference>
<comment type="catalytic activity">
    <reaction evidence="1">
        <text>ATP + protein L-histidine = ADP + protein N-phospho-L-histidine.</text>
        <dbReference type="EC" id="2.7.13.3"/>
    </reaction>
</comment>
<evidence type="ECO:0000259" key="5">
    <source>
        <dbReference type="PROSITE" id="PS50109"/>
    </source>
</evidence>
<keyword evidence="3 4" id="KW-0597">Phosphoprotein</keyword>
<dbReference type="EMBL" id="BMJA01000001">
    <property type="protein sequence ID" value="GGA20015.1"/>
    <property type="molecule type" value="Genomic_DNA"/>
</dbReference>
<evidence type="ECO:0000256" key="1">
    <source>
        <dbReference type="ARBA" id="ARBA00000085"/>
    </source>
</evidence>
<evidence type="ECO:0000256" key="4">
    <source>
        <dbReference type="PROSITE-ProRule" id="PRU00169"/>
    </source>
</evidence>
<dbReference type="SUPFAM" id="SSF55785">
    <property type="entry name" value="PYP-like sensor domain (PAS domain)"/>
    <property type="match status" value="1"/>
</dbReference>
<dbReference type="Pfam" id="PF00512">
    <property type="entry name" value="HisKA"/>
    <property type="match status" value="1"/>
</dbReference>
<feature type="domain" description="Response regulatory" evidence="6">
    <location>
        <begin position="20"/>
        <end position="136"/>
    </location>
</feature>
<comment type="caution">
    <text evidence="9">The sequence shown here is derived from an EMBL/GenBank/DDBJ whole genome shotgun (WGS) entry which is preliminary data.</text>
</comment>
<dbReference type="SUPFAM" id="SSF52172">
    <property type="entry name" value="CheY-like"/>
    <property type="match status" value="2"/>
</dbReference>
<dbReference type="InterPro" id="IPR005467">
    <property type="entry name" value="His_kinase_dom"/>
</dbReference>
<dbReference type="SMART" id="SM00387">
    <property type="entry name" value="HATPase_c"/>
    <property type="match status" value="1"/>
</dbReference>
<dbReference type="InterPro" id="IPR013655">
    <property type="entry name" value="PAS_fold_3"/>
</dbReference>
<dbReference type="InterPro" id="IPR003594">
    <property type="entry name" value="HATPase_dom"/>
</dbReference>
<dbReference type="InterPro" id="IPR000014">
    <property type="entry name" value="PAS"/>
</dbReference>
<dbReference type="CDD" id="cd00156">
    <property type="entry name" value="REC"/>
    <property type="match status" value="1"/>
</dbReference>
<feature type="domain" description="Response regulatory" evidence="6">
    <location>
        <begin position="553"/>
        <end position="665"/>
    </location>
</feature>
<evidence type="ECO:0000259" key="6">
    <source>
        <dbReference type="PROSITE" id="PS50110"/>
    </source>
</evidence>
<feature type="modified residue" description="4-aspartylphosphate" evidence="4">
    <location>
        <position position="68"/>
    </location>
</feature>
<dbReference type="SMART" id="SM00448">
    <property type="entry name" value="REC"/>
    <property type="match status" value="2"/>
</dbReference>
<dbReference type="Gene3D" id="1.10.287.130">
    <property type="match status" value="1"/>
</dbReference>
<dbReference type="Pfam" id="PF08447">
    <property type="entry name" value="PAS_3"/>
    <property type="match status" value="1"/>
</dbReference>
<dbReference type="InterPro" id="IPR001610">
    <property type="entry name" value="PAC"/>
</dbReference>
<dbReference type="PROSITE" id="PS50112">
    <property type="entry name" value="PAS"/>
    <property type="match status" value="1"/>
</dbReference>
<evidence type="ECO:0000256" key="3">
    <source>
        <dbReference type="ARBA" id="ARBA00022553"/>
    </source>
</evidence>
<dbReference type="InterPro" id="IPR011006">
    <property type="entry name" value="CheY-like_superfamily"/>
</dbReference>
<accession>A0ABQ1FM89</accession>
<dbReference type="InterPro" id="IPR000700">
    <property type="entry name" value="PAS-assoc_C"/>
</dbReference>
<feature type="modified residue" description="4-aspartylphosphate" evidence="4">
    <location>
        <position position="604"/>
    </location>
</feature>
<dbReference type="InterPro" id="IPR035965">
    <property type="entry name" value="PAS-like_dom_sf"/>
</dbReference>
<dbReference type="InterPro" id="IPR003661">
    <property type="entry name" value="HisK_dim/P_dom"/>
</dbReference>
<keyword evidence="10" id="KW-1185">Reference proteome</keyword>
<dbReference type="CDD" id="cd00082">
    <property type="entry name" value="HisKA"/>
    <property type="match status" value="1"/>
</dbReference>
<evidence type="ECO:0000256" key="2">
    <source>
        <dbReference type="ARBA" id="ARBA00012438"/>
    </source>
</evidence>
<dbReference type="SMART" id="SM00086">
    <property type="entry name" value="PAC"/>
    <property type="match status" value="1"/>
</dbReference>
<dbReference type="SUPFAM" id="SSF55874">
    <property type="entry name" value="ATPase domain of HSP90 chaperone/DNA topoisomerase II/histidine kinase"/>
    <property type="match status" value="1"/>
</dbReference>
<dbReference type="NCBIfam" id="TIGR00229">
    <property type="entry name" value="sensory_box"/>
    <property type="match status" value="1"/>
</dbReference>
<dbReference type="InterPro" id="IPR036890">
    <property type="entry name" value="HATPase_C_sf"/>
</dbReference>
<evidence type="ECO:0000259" key="8">
    <source>
        <dbReference type="PROSITE" id="PS50113"/>
    </source>
</evidence>
<dbReference type="RefSeq" id="WP_188792686.1">
    <property type="nucleotide sequence ID" value="NZ_BMJA01000001.1"/>
</dbReference>
<evidence type="ECO:0000259" key="7">
    <source>
        <dbReference type="PROSITE" id="PS50112"/>
    </source>
</evidence>
<name>A0ABQ1FM89_9GAMM</name>
<dbReference type="InterPro" id="IPR001789">
    <property type="entry name" value="Sig_transdc_resp-reg_receiver"/>
</dbReference>
<organism evidence="9 10">
    <name type="scientific">Dyella nitratireducens</name>
    <dbReference type="NCBI Taxonomy" id="1849580"/>
    <lineage>
        <taxon>Bacteria</taxon>
        <taxon>Pseudomonadati</taxon>
        <taxon>Pseudomonadota</taxon>
        <taxon>Gammaproteobacteria</taxon>
        <taxon>Lysobacterales</taxon>
        <taxon>Rhodanobacteraceae</taxon>
        <taxon>Dyella</taxon>
    </lineage>
</organism>
<dbReference type="PANTHER" id="PTHR43547:SF2">
    <property type="entry name" value="HYBRID SIGNAL TRANSDUCTION HISTIDINE KINASE C"/>
    <property type="match status" value="1"/>
</dbReference>
<dbReference type="Pfam" id="PF00072">
    <property type="entry name" value="Response_reg"/>
    <property type="match status" value="2"/>
</dbReference>
<evidence type="ECO:0000313" key="9">
    <source>
        <dbReference type="EMBL" id="GGA20015.1"/>
    </source>
</evidence>
<dbReference type="PROSITE" id="PS50113">
    <property type="entry name" value="PAC"/>
    <property type="match status" value="1"/>
</dbReference>
<dbReference type="EC" id="2.7.13.3" evidence="2"/>
<dbReference type="Proteomes" id="UP000620046">
    <property type="component" value="Unassembled WGS sequence"/>
</dbReference>
<dbReference type="Pfam" id="PF02518">
    <property type="entry name" value="HATPase_c"/>
    <property type="match status" value="1"/>
</dbReference>
<dbReference type="PROSITE" id="PS50110">
    <property type="entry name" value="RESPONSE_REGULATORY"/>
    <property type="match status" value="2"/>
</dbReference>
<gene>
    <name evidence="9" type="ORF">GCM10010981_05040</name>
</gene>
<dbReference type="InterPro" id="IPR036097">
    <property type="entry name" value="HisK_dim/P_sf"/>
</dbReference>
<evidence type="ECO:0000313" key="10">
    <source>
        <dbReference type="Proteomes" id="UP000620046"/>
    </source>
</evidence>
<dbReference type="SMART" id="SM00388">
    <property type="entry name" value="HisKA"/>
    <property type="match status" value="1"/>
</dbReference>
<sequence length="670" mass="74308">MTPRAHTTSDEPVQTDVHARVLLVDDDERNLRAIKTVLEDIAEVVLARSGEEALRQLLKDEFAVILLDVYMPGMDGYETAKLIRAREHTKRVPIIFLSAVNKEMEHLIRGYAMGAVDYVFKPVEPIVLQSKVAVFVDLFMMRRDMQLKAMREQQLRDAALQAEQALRRVEQRQIAILESLPIMLYLEKYDRSPHAPTFVRGNFKALTGFTMDELMAEPVPWMEHVHPDDRTRVTAELAARSDGRAYAVEYRWRTAEGQYRYFLDQGVLLHDTQGHALEYAGTLLDVTDRKELESQLLHSRKMDALGQITGGIAHDFNNLLAAVLGGLEMLELRLLMAPEQSKIFNITRRAAEQGAALVARLLTFARKQKLEPASIDLTRFSTAVTQLLEHTLGGLVMLDWQMDEGIWYPYVDAGQLELALVNLAINARDAMPEGGTIRVKGRNAHGDHASLADGDYVVLAVSDSGVGISPEDLERVTEPFFTTKAQGKGTGLGLSMVYGFARQSGGTVHIESRLSQGTTVEIWLPRATELPQVAVTSSASAISQSTPSDGLQHILLIDDHDGVRLTTMTLLEELGYRVTALPDGVQAVELPDEELEAVDMLISDYAMPLMSGSEVIRKLRAKKHALPAIIITGHADAIANIPESVRVLNKPFTLMQLQEAIVAVEAMQAA</sequence>
<dbReference type="PANTHER" id="PTHR43547">
    <property type="entry name" value="TWO-COMPONENT HISTIDINE KINASE"/>
    <property type="match status" value="1"/>
</dbReference>
<dbReference type="SUPFAM" id="SSF47384">
    <property type="entry name" value="Homodimeric domain of signal transducing histidine kinase"/>
    <property type="match status" value="1"/>
</dbReference>